<evidence type="ECO:0000256" key="12">
    <source>
        <dbReference type="ARBA" id="ARBA00023242"/>
    </source>
</evidence>
<dbReference type="PIRSF" id="PIRSF003033">
    <property type="entry name" value="Ku70"/>
    <property type="match status" value="1"/>
</dbReference>
<keyword evidence="8" id="KW-0067">ATP-binding</keyword>
<dbReference type="CDD" id="cd00788">
    <property type="entry name" value="KU70"/>
    <property type="match status" value="1"/>
</dbReference>
<evidence type="ECO:0000256" key="6">
    <source>
        <dbReference type="ARBA" id="ARBA00022801"/>
    </source>
</evidence>
<evidence type="ECO:0000256" key="3">
    <source>
        <dbReference type="ARBA" id="ARBA00012551"/>
    </source>
</evidence>
<keyword evidence="17" id="KW-1185">Reference proteome</keyword>
<dbReference type="GeneTree" id="ENSGT00940000153239"/>
<feature type="domain" description="Ku" evidence="15">
    <location>
        <begin position="305"/>
        <end position="451"/>
    </location>
</feature>
<dbReference type="Pfam" id="PF03730">
    <property type="entry name" value="Ku_C"/>
    <property type="match status" value="1"/>
</dbReference>
<dbReference type="Pfam" id="PF02735">
    <property type="entry name" value="Ku"/>
    <property type="match status" value="1"/>
</dbReference>
<dbReference type="Pfam" id="PF03731">
    <property type="entry name" value="Ku_N"/>
    <property type="match status" value="1"/>
</dbReference>
<dbReference type="GO" id="GO:0003684">
    <property type="term" value="F:damaged DNA binding"/>
    <property type="evidence" value="ECO:0007669"/>
    <property type="project" value="InterPro"/>
</dbReference>
<dbReference type="Gene3D" id="2.40.290.10">
    <property type="match status" value="1"/>
</dbReference>
<dbReference type="Gene3D" id="1.10.1600.10">
    <property type="match status" value="1"/>
</dbReference>
<evidence type="ECO:0000256" key="8">
    <source>
        <dbReference type="ARBA" id="ARBA00022840"/>
    </source>
</evidence>
<evidence type="ECO:0000259" key="15">
    <source>
        <dbReference type="SMART" id="SM00559"/>
    </source>
</evidence>
<dbReference type="GO" id="GO:0016787">
    <property type="term" value="F:hydrolase activity"/>
    <property type="evidence" value="ECO:0007669"/>
    <property type="project" value="UniProtKB-KW"/>
</dbReference>
<dbReference type="Ensembl" id="ENSOMYT00000106830.2">
    <property type="protein sequence ID" value="ENSOMYP00000098388.2"/>
    <property type="gene ID" value="ENSOMYG00000044661.2"/>
</dbReference>
<dbReference type="InterPro" id="IPR047087">
    <property type="entry name" value="KU70_core_dom"/>
</dbReference>
<dbReference type="GO" id="GO:0042162">
    <property type="term" value="F:telomeric DNA binding"/>
    <property type="evidence" value="ECO:0007669"/>
    <property type="project" value="InterPro"/>
</dbReference>
<feature type="compositionally biased region" description="Basic and acidic residues" evidence="14">
    <location>
        <begin position="550"/>
        <end position="560"/>
    </location>
</feature>
<dbReference type="Gene3D" id="3.40.50.410">
    <property type="entry name" value="von Willebrand factor, type A domain"/>
    <property type="match status" value="1"/>
</dbReference>
<keyword evidence="11" id="KW-0234">DNA repair</keyword>
<dbReference type="InterPro" id="IPR006165">
    <property type="entry name" value="Ku70"/>
</dbReference>
<protein>
    <recommendedName>
        <fullName evidence="3">DNA helicase</fullName>
        <ecNumber evidence="3">3.6.4.12</ecNumber>
    </recommendedName>
</protein>
<comment type="similarity">
    <text evidence="2">Belongs to the ku70 family.</text>
</comment>
<evidence type="ECO:0000256" key="7">
    <source>
        <dbReference type="ARBA" id="ARBA00022806"/>
    </source>
</evidence>
<keyword evidence="7" id="KW-0347">Helicase</keyword>
<dbReference type="SMART" id="SM00559">
    <property type="entry name" value="Ku78"/>
    <property type="match status" value="1"/>
</dbReference>
<keyword evidence="4" id="KW-0547">Nucleotide-binding</keyword>
<organism evidence="16 17">
    <name type="scientific">Oncorhynchus mykiss</name>
    <name type="common">Rainbow trout</name>
    <name type="synonym">Salmo gairdneri</name>
    <dbReference type="NCBI Taxonomy" id="8022"/>
    <lineage>
        <taxon>Eukaryota</taxon>
        <taxon>Metazoa</taxon>
        <taxon>Chordata</taxon>
        <taxon>Craniata</taxon>
        <taxon>Vertebrata</taxon>
        <taxon>Euteleostomi</taxon>
        <taxon>Actinopterygii</taxon>
        <taxon>Neopterygii</taxon>
        <taxon>Teleostei</taxon>
        <taxon>Protacanthopterygii</taxon>
        <taxon>Salmoniformes</taxon>
        <taxon>Salmonidae</taxon>
        <taxon>Salmoninae</taxon>
        <taxon>Oncorhynchus</taxon>
    </lineage>
</organism>
<evidence type="ECO:0000256" key="9">
    <source>
        <dbReference type="ARBA" id="ARBA00023125"/>
    </source>
</evidence>
<keyword evidence="12" id="KW-0539">Nucleus</keyword>
<keyword evidence="5" id="KW-0227">DNA damage</keyword>
<comment type="subcellular location">
    <subcellularLocation>
        <location evidence="1">Nucleus</location>
    </subcellularLocation>
</comment>
<dbReference type="CDD" id="cd01458">
    <property type="entry name" value="vWA_ku"/>
    <property type="match status" value="1"/>
</dbReference>
<dbReference type="InterPro" id="IPR006164">
    <property type="entry name" value="DNA_bd_Ku70/Ku80"/>
</dbReference>
<dbReference type="InterPro" id="IPR027388">
    <property type="entry name" value="Ku70_bridge/pillars_dom_sf"/>
</dbReference>
<dbReference type="EC" id="3.6.4.12" evidence="3"/>
<dbReference type="NCBIfam" id="TIGR00578">
    <property type="entry name" value="ku70"/>
    <property type="match status" value="1"/>
</dbReference>
<dbReference type="InterPro" id="IPR005161">
    <property type="entry name" value="Ku_N"/>
</dbReference>
<evidence type="ECO:0000256" key="10">
    <source>
        <dbReference type="ARBA" id="ARBA00023172"/>
    </source>
</evidence>
<dbReference type="GO" id="GO:0003690">
    <property type="term" value="F:double-stranded DNA binding"/>
    <property type="evidence" value="ECO:0007669"/>
    <property type="project" value="TreeGrafter"/>
</dbReference>
<keyword evidence="10" id="KW-0233">DNA recombination</keyword>
<sequence length="700" mass="79079">MAQWNDYHHEDEDVDGEERDESGVDYTSTGRDSLVFLVDASKEMFIKGEDEEPSPFDMTMQCVRSVYTSKIISSDKDLVALVFYGTEQSKNPRNSFKHVYIYHDLDLPGARRVQDVDGLRGEKGAQVAGETMGSGNTNLGEALWCCSNLYSDIKLRLSHKRLMIFTCRDTPHGGDGERDRQARTKASDLKETGVVIDLMHLMKPGGFDVSLFFCDVVSPPEDEAELGLQMEPCGKLEDLQKRVRAKEMKKRSVARLNLCLGEGMNVAVGVYITALQARKPNAIKLYRDNNEPVRTKTRLYHTQTGSLLLPSDTKRVQVYAGRQIVMEKDEVDVIKKFSDPGLELIGFKPMERLKLHHHLRSAVFIYPEEEMVTGSACVFTALLRRCSERNVFALCKYTRIRNSPPRFLALVPQKEEVDDGQAQIVAPGFHGIFLPYADDIRTLDTPQLPTASESQVDKMKEIVHKLRFKYRSDAFENPVLQQHYRNLEALALDLMAPEHIEDLTMPNVNMMDQRLGSLAQEFRDLVYPADYNPEGKTAPKRKPAEAAGGTEKKPKVEMSEDELRGHVQKGNLAYGPGLPVNMDQCDCKPDSDCTSTDCGDGSTGLWLDFNSVLTGALTVVGYLLYRFSQALPALIRWPIHLFCTLTGVSSLWVWVSHLMGTLRSLQYLLKWLSRIWRFIVGKRLLIPTHLINDNVFDSLL</sequence>
<feature type="compositionally biased region" description="Basic and acidic residues" evidence="14">
    <location>
        <begin position="1"/>
        <end position="11"/>
    </location>
</feature>
<dbReference type="GO" id="GO:0000723">
    <property type="term" value="P:telomere maintenance"/>
    <property type="evidence" value="ECO:0007669"/>
    <property type="project" value="InterPro"/>
</dbReference>
<reference evidence="16" key="2">
    <citation type="submission" date="2025-08" db="UniProtKB">
        <authorList>
            <consortium name="Ensembl"/>
        </authorList>
    </citation>
    <scope>IDENTIFICATION</scope>
</reference>
<feature type="region of interest" description="Disordered" evidence="14">
    <location>
        <begin position="531"/>
        <end position="560"/>
    </location>
</feature>
<keyword evidence="9" id="KW-0238">DNA-binding</keyword>
<reference evidence="16" key="3">
    <citation type="submission" date="2025-09" db="UniProtKB">
        <authorList>
            <consortium name="Ensembl"/>
        </authorList>
    </citation>
    <scope>IDENTIFICATION</scope>
</reference>
<dbReference type="InterPro" id="IPR005160">
    <property type="entry name" value="Ku_C"/>
</dbReference>
<keyword evidence="6" id="KW-0378">Hydrolase</keyword>
<dbReference type="GO" id="GO:0005524">
    <property type="term" value="F:ATP binding"/>
    <property type="evidence" value="ECO:0007669"/>
    <property type="project" value="UniProtKB-KW"/>
</dbReference>
<dbReference type="FunFam" id="3.40.50.410:FF:000080">
    <property type="entry name" value="X-ray repair-complementing defective repair in Chinese hamster cells 6"/>
    <property type="match status" value="1"/>
</dbReference>
<evidence type="ECO:0000256" key="11">
    <source>
        <dbReference type="ARBA" id="ARBA00023204"/>
    </source>
</evidence>
<accession>A0A8C7UHC0</accession>
<dbReference type="PANTHER" id="PTHR12604:SF2">
    <property type="entry name" value="X-RAY REPAIR CROSS-COMPLEMENTING PROTEIN 6"/>
    <property type="match status" value="1"/>
</dbReference>
<evidence type="ECO:0000313" key="16">
    <source>
        <dbReference type="Ensembl" id="ENSOMYP00000098388.2"/>
    </source>
</evidence>
<dbReference type="GO" id="GO:0043564">
    <property type="term" value="C:Ku70:Ku80 complex"/>
    <property type="evidence" value="ECO:0007669"/>
    <property type="project" value="InterPro"/>
</dbReference>
<evidence type="ECO:0000256" key="13">
    <source>
        <dbReference type="ARBA" id="ARBA00047995"/>
    </source>
</evidence>
<dbReference type="SUPFAM" id="SSF53300">
    <property type="entry name" value="vWA-like"/>
    <property type="match status" value="1"/>
</dbReference>
<dbReference type="GO" id="GO:0006303">
    <property type="term" value="P:double-strand break repair via nonhomologous end joining"/>
    <property type="evidence" value="ECO:0007669"/>
    <property type="project" value="InterPro"/>
</dbReference>
<dbReference type="FunFam" id="2.40.290.10:FF:000001">
    <property type="entry name" value="X-ray repair cross complementing 6"/>
    <property type="match status" value="1"/>
</dbReference>
<evidence type="ECO:0000256" key="4">
    <source>
        <dbReference type="ARBA" id="ARBA00022741"/>
    </source>
</evidence>
<comment type="catalytic activity">
    <reaction evidence="13">
        <text>ATP + H2O = ADP + phosphate + H(+)</text>
        <dbReference type="Rhea" id="RHEA:13065"/>
        <dbReference type="ChEBI" id="CHEBI:15377"/>
        <dbReference type="ChEBI" id="CHEBI:15378"/>
        <dbReference type="ChEBI" id="CHEBI:30616"/>
        <dbReference type="ChEBI" id="CHEBI:43474"/>
        <dbReference type="ChEBI" id="CHEBI:456216"/>
        <dbReference type="EC" id="3.6.4.12"/>
    </reaction>
</comment>
<dbReference type="GO" id="GO:0006310">
    <property type="term" value="P:DNA recombination"/>
    <property type="evidence" value="ECO:0007669"/>
    <property type="project" value="UniProtKB-KW"/>
</dbReference>
<dbReference type="AlphaFoldDB" id="A0A8C7UHC0"/>
<dbReference type="Proteomes" id="UP000694395">
    <property type="component" value="Chromosome 23"/>
</dbReference>
<evidence type="ECO:0000256" key="1">
    <source>
        <dbReference type="ARBA" id="ARBA00004123"/>
    </source>
</evidence>
<dbReference type="GO" id="GO:0003678">
    <property type="term" value="F:DNA helicase activity"/>
    <property type="evidence" value="ECO:0007669"/>
    <property type="project" value="UniProtKB-EC"/>
</dbReference>
<reference evidence="16" key="1">
    <citation type="submission" date="2020-07" db="EMBL/GenBank/DDBJ databases">
        <title>A long reads based de novo assembly of the rainbow trout Arlee double haploid line genome.</title>
        <authorList>
            <person name="Gao G."/>
            <person name="Palti Y."/>
        </authorList>
    </citation>
    <scope>NUCLEOTIDE SEQUENCE [LARGE SCALE GENOMIC DNA]</scope>
</reference>
<evidence type="ECO:0000256" key="5">
    <source>
        <dbReference type="ARBA" id="ARBA00022763"/>
    </source>
</evidence>
<dbReference type="InterPro" id="IPR036465">
    <property type="entry name" value="vWFA_dom_sf"/>
</dbReference>
<dbReference type="InterPro" id="IPR016194">
    <property type="entry name" value="SPOC-like_C_dom_sf"/>
</dbReference>
<dbReference type="PANTHER" id="PTHR12604">
    <property type="entry name" value="KU AUTOANTIGEN DNA HELICASE"/>
    <property type="match status" value="1"/>
</dbReference>
<proteinExistence type="inferred from homology"/>
<evidence type="ECO:0000256" key="2">
    <source>
        <dbReference type="ARBA" id="ARBA00005240"/>
    </source>
</evidence>
<evidence type="ECO:0000313" key="17">
    <source>
        <dbReference type="Proteomes" id="UP000694395"/>
    </source>
</evidence>
<name>A0A8C7UHC0_ONCMY</name>
<dbReference type="FunFam" id="4.10.970.10:FF:000001">
    <property type="entry name" value="X-ray repair cross-complementing protein 6 isoform X1"/>
    <property type="match status" value="1"/>
</dbReference>
<dbReference type="Gene3D" id="4.10.970.10">
    <property type="entry name" value="Ku70, bridge and pillars"/>
    <property type="match status" value="1"/>
</dbReference>
<dbReference type="SUPFAM" id="SSF100939">
    <property type="entry name" value="SPOC domain-like"/>
    <property type="match status" value="1"/>
</dbReference>
<evidence type="ECO:0000256" key="14">
    <source>
        <dbReference type="SAM" id="MobiDB-lite"/>
    </source>
</evidence>
<feature type="region of interest" description="Disordered" evidence="14">
    <location>
        <begin position="1"/>
        <end position="27"/>
    </location>
</feature>